<dbReference type="SUPFAM" id="SSF50199">
    <property type="entry name" value="Staphylococcal nuclease"/>
    <property type="match status" value="1"/>
</dbReference>
<protein>
    <recommendedName>
        <fullName evidence="2">TNase-like domain-containing protein</fullName>
    </recommendedName>
</protein>
<evidence type="ECO:0000256" key="1">
    <source>
        <dbReference type="SAM" id="SignalP"/>
    </source>
</evidence>
<feature type="signal peptide" evidence="1">
    <location>
        <begin position="1"/>
        <end position="33"/>
    </location>
</feature>
<dbReference type="InterPro" id="IPR016071">
    <property type="entry name" value="Staphylococal_nuclease_OB-fold"/>
</dbReference>
<dbReference type="Pfam" id="PF00565">
    <property type="entry name" value="SNase"/>
    <property type="match status" value="1"/>
</dbReference>
<gene>
    <name evidence="3" type="ORF">SS37A_22070</name>
</gene>
<name>A0ABM8E9U4_9HYPH</name>
<evidence type="ECO:0000259" key="2">
    <source>
        <dbReference type="Pfam" id="PF00565"/>
    </source>
</evidence>
<dbReference type="RefSeq" id="WP_281927925.1">
    <property type="nucleotide sequence ID" value="NZ_AP027142.1"/>
</dbReference>
<accession>A0ABM8E9U4</accession>
<evidence type="ECO:0000313" key="3">
    <source>
        <dbReference type="EMBL" id="BDV34678.1"/>
    </source>
</evidence>
<keyword evidence="4" id="KW-1185">Reference proteome</keyword>
<feature type="chain" id="PRO_5046294070" description="TNase-like domain-containing protein" evidence="1">
    <location>
        <begin position="34"/>
        <end position="289"/>
    </location>
</feature>
<evidence type="ECO:0000313" key="4">
    <source>
        <dbReference type="Proteomes" id="UP001317629"/>
    </source>
</evidence>
<dbReference type="Proteomes" id="UP001317629">
    <property type="component" value="Chromosome"/>
</dbReference>
<dbReference type="Gene3D" id="2.40.50.90">
    <property type="match status" value="1"/>
</dbReference>
<sequence>MKQNVSGRRRFAFSPPCAAAAFCVVFLVPRAWALSPAPESGACSLENATPATVALVDEDFDLLLDDGRRAALAGLEFPGPPAKDVRARRAAAHERLSEWLTGKDVFLGAFAGSADRWGRFPARVFAASGAGAEAPLVSVGAALLEEGLARFRPDPPAAPCAQAYLTAEAPARDASRGLWADPEMRPIDAGAKESGAALLHRKGMAIVEGKIHGVGQSAGAIYLNFGKKRFDDFSVVISRRDLAILAASGIEPPKLIGRRARVRGLIETGFGPRMAISTPAEIEILDATP</sequence>
<dbReference type="InterPro" id="IPR035437">
    <property type="entry name" value="SNase_OB-fold_sf"/>
</dbReference>
<proteinExistence type="predicted"/>
<keyword evidence="1" id="KW-0732">Signal</keyword>
<reference evidence="3 4" key="1">
    <citation type="journal article" date="2023" name="Int. J. Syst. Evol. Microbiol.">
        <title>Methylocystis iwaonis sp. nov., a type II methane-oxidizing bacterium from surface soil of a rice paddy field in Japan, and emended description of the genus Methylocystis (ex Whittenbury et al. 1970) Bowman et al. 1993.</title>
        <authorList>
            <person name="Kaise H."/>
            <person name="Sawadogo J.B."/>
            <person name="Alam M.S."/>
            <person name="Ueno C."/>
            <person name="Dianou D."/>
            <person name="Shinjo R."/>
            <person name="Asakawa S."/>
        </authorList>
    </citation>
    <scope>NUCLEOTIDE SEQUENCE [LARGE SCALE GENOMIC DNA]</scope>
    <source>
        <strain evidence="3 4">SS37A-Re</strain>
    </source>
</reference>
<organism evidence="3 4">
    <name type="scientific">Methylocystis iwaonis</name>
    <dbReference type="NCBI Taxonomy" id="2885079"/>
    <lineage>
        <taxon>Bacteria</taxon>
        <taxon>Pseudomonadati</taxon>
        <taxon>Pseudomonadota</taxon>
        <taxon>Alphaproteobacteria</taxon>
        <taxon>Hyphomicrobiales</taxon>
        <taxon>Methylocystaceae</taxon>
        <taxon>Methylocystis</taxon>
    </lineage>
</organism>
<dbReference type="EMBL" id="AP027142">
    <property type="protein sequence ID" value="BDV34678.1"/>
    <property type="molecule type" value="Genomic_DNA"/>
</dbReference>
<feature type="domain" description="TNase-like" evidence="2">
    <location>
        <begin position="91"/>
        <end position="181"/>
    </location>
</feature>